<dbReference type="RefSeq" id="WP_207449636.1">
    <property type="nucleotide sequence ID" value="NZ_CP061095.1"/>
</dbReference>
<evidence type="ECO:0000313" key="2">
    <source>
        <dbReference type="Proteomes" id="UP001518990"/>
    </source>
</evidence>
<dbReference type="Proteomes" id="UP001518990">
    <property type="component" value="Unassembled WGS sequence"/>
</dbReference>
<dbReference type="EMBL" id="JACTNF010000023">
    <property type="protein sequence ID" value="MBO1076536.1"/>
    <property type="molecule type" value="Genomic_DNA"/>
</dbReference>
<dbReference type="Gene3D" id="1.20.58.90">
    <property type="match status" value="1"/>
</dbReference>
<evidence type="ECO:0000313" key="1">
    <source>
        <dbReference type="EMBL" id="MBO1076536.1"/>
    </source>
</evidence>
<comment type="caution">
    <text evidence="1">The sequence shown here is derived from an EMBL/GenBank/DDBJ whole genome shotgun (WGS) entry which is preliminary data.</text>
</comment>
<proteinExistence type="predicted"/>
<organism evidence="1 2">
    <name type="scientific">Roseomonas marmotae</name>
    <dbReference type="NCBI Taxonomy" id="2768161"/>
    <lineage>
        <taxon>Bacteria</taxon>
        <taxon>Pseudomonadati</taxon>
        <taxon>Pseudomonadota</taxon>
        <taxon>Alphaproteobacteria</taxon>
        <taxon>Acetobacterales</taxon>
        <taxon>Roseomonadaceae</taxon>
        <taxon>Roseomonas</taxon>
    </lineage>
</organism>
<sequence length="134" mass="14066">MGRELLNGLRLLAHRSFGVLAAPAKAKADRKMIMNDAPTALVPLDDASLDQVIGGVGIPGGSPTFEAITLSLGQVTAGREDALHASVPTIAPEPTADMLAMQQQMQQWSMMTQIQSTIVKGLSDAMKGVVQKAT</sequence>
<dbReference type="InterPro" id="IPR037203">
    <property type="entry name" value="T3SS_needle-like_sf"/>
</dbReference>
<dbReference type="Pfam" id="PF09392">
    <property type="entry name" value="T3SS_needle_F"/>
    <property type="match status" value="1"/>
</dbReference>
<keyword evidence="2" id="KW-1185">Reference proteome</keyword>
<accession>A0ABS3KJM7</accession>
<protein>
    <recommendedName>
        <fullName evidence="3">Type III secretion protein</fullName>
    </recommendedName>
</protein>
<reference evidence="1 2" key="1">
    <citation type="submission" date="2020-09" db="EMBL/GenBank/DDBJ databases">
        <title>Roseomonas.</title>
        <authorList>
            <person name="Zhu W."/>
        </authorList>
    </citation>
    <scope>NUCLEOTIDE SEQUENCE [LARGE SCALE GENOMIC DNA]</scope>
    <source>
        <strain evidence="1 2">1311</strain>
    </source>
</reference>
<dbReference type="SUPFAM" id="SSF140129">
    <property type="entry name" value="MxiH-like"/>
    <property type="match status" value="1"/>
</dbReference>
<gene>
    <name evidence="1" type="ORF">IAI60_18135</name>
</gene>
<dbReference type="InterPro" id="IPR021123">
    <property type="entry name" value="T3SS_needle-like"/>
</dbReference>
<name>A0ABS3KJM7_9PROT</name>
<evidence type="ECO:0008006" key="3">
    <source>
        <dbReference type="Google" id="ProtNLM"/>
    </source>
</evidence>